<dbReference type="InterPro" id="IPR000032">
    <property type="entry name" value="HPr-like"/>
</dbReference>
<protein>
    <submittedName>
        <fullName evidence="2">Phosphocarrier protein</fullName>
    </submittedName>
</protein>
<dbReference type="PROSITE" id="PS00589">
    <property type="entry name" value="PTS_HPR_SER"/>
    <property type="match status" value="1"/>
</dbReference>
<accession>A0A1M6BRT3</accession>
<organism evidence="2 3">
    <name type="scientific">Thermoclostridium caenicola</name>
    <dbReference type="NCBI Taxonomy" id="659425"/>
    <lineage>
        <taxon>Bacteria</taxon>
        <taxon>Bacillati</taxon>
        <taxon>Bacillota</taxon>
        <taxon>Clostridia</taxon>
        <taxon>Eubacteriales</taxon>
        <taxon>Oscillospiraceae</taxon>
        <taxon>Thermoclostridium</taxon>
    </lineage>
</organism>
<sequence>MVAKEVTILCKTGLESKMAAKLIQKASEYESNIWIQKDERKANAKSLLGLLSLGISPGDTITIITDGRDEETALNELEAFAKNGMTD</sequence>
<dbReference type="SUPFAM" id="SSF55594">
    <property type="entry name" value="HPr-like"/>
    <property type="match status" value="1"/>
</dbReference>
<dbReference type="PRINTS" id="PR00107">
    <property type="entry name" value="PHOSPHOCPHPR"/>
</dbReference>
<evidence type="ECO:0000259" key="1">
    <source>
        <dbReference type="PROSITE" id="PS51350"/>
    </source>
</evidence>
<dbReference type="EMBL" id="FQZP01000003">
    <property type="protein sequence ID" value="SHI51293.1"/>
    <property type="molecule type" value="Genomic_DNA"/>
</dbReference>
<dbReference type="NCBIfam" id="TIGR01003">
    <property type="entry name" value="PTS_HPr_family"/>
    <property type="match status" value="1"/>
</dbReference>
<name>A0A1M6BRT3_9FIRM</name>
<reference evidence="2 3" key="1">
    <citation type="submission" date="2016-11" db="EMBL/GenBank/DDBJ databases">
        <authorList>
            <person name="Varghese N."/>
            <person name="Submissions S."/>
        </authorList>
    </citation>
    <scope>NUCLEOTIDE SEQUENCE [LARGE SCALE GENOMIC DNA]</scope>
    <source>
        <strain evidence="2 3">DSM 19027</strain>
    </source>
</reference>
<dbReference type="InterPro" id="IPR050399">
    <property type="entry name" value="HPr"/>
</dbReference>
<evidence type="ECO:0000313" key="2">
    <source>
        <dbReference type="EMBL" id="SHI51293.1"/>
    </source>
</evidence>
<gene>
    <name evidence="2" type="ORF">SAMN05444373_100397</name>
</gene>
<dbReference type="PROSITE" id="PS51350">
    <property type="entry name" value="PTS_HPR_DOM"/>
    <property type="match status" value="1"/>
</dbReference>
<dbReference type="PANTHER" id="PTHR33705:SF5">
    <property type="entry name" value="HPR-LIKE PROTEIN CRH"/>
    <property type="match status" value="1"/>
</dbReference>
<dbReference type="Gene3D" id="3.30.1340.10">
    <property type="entry name" value="HPr-like"/>
    <property type="match status" value="1"/>
</dbReference>
<dbReference type="OrthoDB" id="9809047at2"/>
<keyword evidence="3" id="KW-1185">Reference proteome</keyword>
<feature type="domain" description="HPr" evidence="1">
    <location>
        <begin position="1"/>
        <end position="87"/>
    </location>
</feature>
<dbReference type="Pfam" id="PF00381">
    <property type="entry name" value="PTS-HPr"/>
    <property type="match status" value="1"/>
</dbReference>
<dbReference type="Proteomes" id="UP000324781">
    <property type="component" value="Unassembled WGS sequence"/>
</dbReference>
<dbReference type="InterPro" id="IPR002114">
    <property type="entry name" value="PTS_HPr_Ser_P_site"/>
</dbReference>
<proteinExistence type="predicted"/>
<evidence type="ECO:0000313" key="3">
    <source>
        <dbReference type="Proteomes" id="UP000324781"/>
    </source>
</evidence>
<dbReference type="PANTHER" id="PTHR33705">
    <property type="entry name" value="PHOSPHOCARRIER PROTEIN HPR"/>
    <property type="match status" value="1"/>
</dbReference>
<dbReference type="AlphaFoldDB" id="A0A1M6BRT3"/>
<dbReference type="InterPro" id="IPR035895">
    <property type="entry name" value="HPr-like_sf"/>
</dbReference>
<dbReference type="RefSeq" id="WP_149677639.1">
    <property type="nucleotide sequence ID" value="NZ_DAONMB010000006.1"/>
</dbReference>